<evidence type="ECO:0008006" key="4">
    <source>
        <dbReference type="Google" id="ProtNLM"/>
    </source>
</evidence>
<dbReference type="Proteomes" id="UP000225277">
    <property type="component" value="Unassembled WGS sequence"/>
</dbReference>
<dbReference type="EMBL" id="FJUY01000002">
    <property type="protein sequence ID" value="CZT16084.1"/>
    <property type="molecule type" value="Genomic_DNA"/>
</dbReference>
<dbReference type="GeneID" id="35597150"/>
<gene>
    <name evidence="2" type="ORF">RCC_01925</name>
</gene>
<keyword evidence="3" id="KW-1185">Reference proteome</keyword>
<dbReference type="AlphaFoldDB" id="A0A2D3V0T9"/>
<organism evidence="2 3">
    <name type="scientific">Ramularia collo-cygni</name>
    <dbReference type="NCBI Taxonomy" id="112498"/>
    <lineage>
        <taxon>Eukaryota</taxon>
        <taxon>Fungi</taxon>
        <taxon>Dikarya</taxon>
        <taxon>Ascomycota</taxon>
        <taxon>Pezizomycotina</taxon>
        <taxon>Dothideomycetes</taxon>
        <taxon>Dothideomycetidae</taxon>
        <taxon>Mycosphaerellales</taxon>
        <taxon>Mycosphaerellaceae</taxon>
        <taxon>Ramularia</taxon>
    </lineage>
</organism>
<evidence type="ECO:0000313" key="2">
    <source>
        <dbReference type="EMBL" id="CZT16084.1"/>
    </source>
</evidence>
<dbReference type="Pfam" id="PF09072">
    <property type="entry name" value="TMA7"/>
    <property type="match status" value="1"/>
</dbReference>
<reference evidence="2 3" key="1">
    <citation type="submission" date="2016-03" db="EMBL/GenBank/DDBJ databases">
        <authorList>
            <person name="Ploux O."/>
        </authorList>
    </citation>
    <scope>NUCLEOTIDE SEQUENCE [LARGE SCALE GENOMIC DNA]</scope>
    <source>
        <strain evidence="2 3">URUG2</strain>
    </source>
</reference>
<name>A0A2D3V0T9_9PEZI</name>
<dbReference type="OrthoDB" id="3052842at2759"/>
<sequence>MPSGQGAGTNPIHNKKPKKAAKGEEDEEDKAFKLKQAADKKAREEMAKKAGGKGPMNTGTQGIKKSGKK</sequence>
<proteinExistence type="predicted"/>
<accession>A0A2D3V0T9</accession>
<evidence type="ECO:0000313" key="3">
    <source>
        <dbReference type="Proteomes" id="UP000225277"/>
    </source>
</evidence>
<protein>
    <recommendedName>
        <fullName evidence="4">Translation machinery associated TMA7</fullName>
    </recommendedName>
</protein>
<feature type="compositionally biased region" description="Basic and acidic residues" evidence="1">
    <location>
        <begin position="30"/>
        <end position="48"/>
    </location>
</feature>
<feature type="region of interest" description="Disordered" evidence="1">
    <location>
        <begin position="1"/>
        <end position="69"/>
    </location>
</feature>
<dbReference type="STRING" id="112498.A0A2D3V0T9"/>
<evidence type="ECO:0000256" key="1">
    <source>
        <dbReference type="SAM" id="MobiDB-lite"/>
    </source>
</evidence>
<dbReference type="RefSeq" id="XP_023622977.1">
    <property type="nucleotide sequence ID" value="XM_023767209.1"/>
</dbReference>
<dbReference type="InterPro" id="IPR015157">
    <property type="entry name" value="TMA7"/>
</dbReference>